<dbReference type="GO" id="GO:0005634">
    <property type="term" value="C:nucleus"/>
    <property type="evidence" value="ECO:0007669"/>
    <property type="project" value="InterPro"/>
</dbReference>
<dbReference type="AlphaFoldDB" id="K0SC84"/>
<dbReference type="PANTHER" id="PTHR12722:SF0">
    <property type="entry name" value="PROTEIN FAM50A"/>
    <property type="match status" value="1"/>
</dbReference>
<keyword evidence="4" id="KW-1185">Reference proteome</keyword>
<dbReference type="eggNOG" id="KOG2894">
    <property type="taxonomic scope" value="Eukaryota"/>
</dbReference>
<dbReference type="Proteomes" id="UP000266841">
    <property type="component" value="Unassembled WGS sequence"/>
</dbReference>
<organism evidence="3 4">
    <name type="scientific">Thalassiosira oceanica</name>
    <name type="common">Marine diatom</name>
    <dbReference type="NCBI Taxonomy" id="159749"/>
    <lineage>
        <taxon>Eukaryota</taxon>
        <taxon>Sar</taxon>
        <taxon>Stramenopiles</taxon>
        <taxon>Ochrophyta</taxon>
        <taxon>Bacillariophyta</taxon>
        <taxon>Coscinodiscophyceae</taxon>
        <taxon>Thalassiosirophycidae</taxon>
        <taxon>Thalassiosirales</taxon>
        <taxon>Thalassiosiraceae</taxon>
        <taxon>Thalassiosira</taxon>
    </lineage>
</organism>
<name>K0SC84_THAOC</name>
<evidence type="ECO:0000256" key="1">
    <source>
        <dbReference type="SAM" id="MobiDB-lite"/>
    </source>
</evidence>
<dbReference type="OMA" id="GNDETRM"/>
<evidence type="ECO:0000313" key="3">
    <source>
        <dbReference type="EMBL" id="EJK62554.1"/>
    </source>
</evidence>
<dbReference type="PANTHER" id="PTHR12722">
    <property type="entry name" value="XAP-5 PROTEIN-RELATED"/>
    <property type="match status" value="1"/>
</dbReference>
<dbReference type="EMBL" id="AGNL01018780">
    <property type="protein sequence ID" value="EJK62554.1"/>
    <property type="molecule type" value="Genomic_DNA"/>
</dbReference>
<proteinExistence type="predicted"/>
<dbReference type="InterPro" id="IPR048337">
    <property type="entry name" value="FAM50A/XAP5_C"/>
</dbReference>
<sequence>MGDFQERFLRPDSGINTVEGNVAGSRAAELSKKREAEQKLFEERKKKIKKDSERGKLGIDAKFDSNTNVSAEEQRFRAKTVGLVTGVYPVLYYTQRTSLLTQSNGYPIPLPPAAQFKQASEEAEKARSKKGVFGWEDQAGVANEGNDETRMAALSFAGDADEFDDEPSDEETNAGKTIVKNHEVDTSFLPDKEREQRAKMERERLQKEWLERQETMKEEILQVTYSYWDGQRTVQCKKGDTIGQFLELVRSDLAREFQEMRNVSSDALIYVVSPRLCVFLARCSAALNFIFALTRITETQKEDLILPQDISFYDLIATRARGKSGPLFNFDVHEDVRLGPLDSRVEKDESHPGKVVERRWFDRNKHIFPVSIVACIGPFTVGSALSQDFISRSQVLN</sequence>
<evidence type="ECO:0000313" key="4">
    <source>
        <dbReference type="Proteomes" id="UP000266841"/>
    </source>
</evidence>
<feature type="domain" description="FAM50A/XAP5 C-terminal" evidence="2">
    <location>
        <begin position="301"/>
        <end position="372"/>
    </location>
</feature>
<evidence type="ECO:0000259" key="2">
    <source>
        <dbReference type="Pfam" id="PF04921"/>
    </source>
</evidence>
<reference evidence="3 4" key="1">
    <citation type="journal article" date="2012" name="Genome Biol.">
        <title>Genome and low-iron response of an oceanic diatom adapted to chronic iron limitation.</title>
        <authorList>
            <person name="Lommer M."/>
            <person name="Specht M."/>
            <person name="Roy A.S."/>
            <person name="Kraemer L."/>
            <person name="Andreson R."/>
            <person name="Gutowska M.A."/>
            <person name="Wolf J."/>
            <person name="Bergner S.V."/>
            <person name="Schilhabel M.B."/>
            <person name="Klostermeier U.C."/>
            <person name="Beiko R.G."/>
            <person name="Rosenstiel P."/>
            <person name="Hippler M."/>
            <person name="Laroche J."/>
        </authorList>
    </citation>
    <scope>NUCLEOTIDE SEQUENCE [LARGE SCALE GENOMIC DNA]</scope>
    <source>
        <strain evidence="3 4">CCMP1005</strain>
    </source>
</reference>
<feature type="region of interest" description="Disordered" evidence="1">
    <location>
        <begin position="15"/>
        <end position="35"/>
    </location>
</feature>
<dbReference type="Pfam" id="PF04921">
    <property type="entry name" value="XAP5"/>
    <property type="match status" value="2"/>
</dbReference>
<comment type="caution">
    <text evidence="3">The sequence shown here is derived from an EMBL/GenBank/DDBJ whole genome shotgun (WGS) entry which is preliminary data.</text>
</comment>
<dbReference type="GO" id="GO:0006325">
    <property type="term" value="P:chromatin organization"/>
    <property type="evidence" value="ECO:0007669"/>
    <property type="project" value="TreeGrafter"/>
</dbReference>
<gene>
    <name evidence="3" type="ORF">THAOC_16830</name>
</gene>
<dbReference type="OrthoDB" id="1562195at2759"/>
<dbReference type="InterPro" id="IPR007005">
    <property type="entry name" value="XAP5"/>
</dbReference>
<accession>K0SC84</accession>
<protein>
    <recommendedName>
        <fullName evidence="2">FAM50A/XAP5 C-terminal domain-containing protein</fullName>
    </recommendedName>
</protein>
<feature type="domain" description="FAM50A/XAP5 C-terminal" evidence="2">
    <location>
        <begin position="221"/>
        <end position="271"/>
    </location>
</feature>